<sequence>MRTEQKYNLTWLYPDENKVIVKVGDETGERYSSLVLAKDDSPENYTEIDILTPEIPVEPEVPPIEIIPDPEGKITYEDAKKLLDTIAVMQDRVVTLQESNDMLTECILEMSQVVYSEEGTI</sequence>
<proteinExistence type="predicted"/>
<dbReference type="EMBL" id="BK015606">
    <property type="protein sequence ID" value="DAE15525.1"/>
    <property type="molecule type" value="Genomic_DNA"/>
</dbReference>
<name>A0A8S5Q9U0_9CAUD</name>
<reference evidence="1" key="1">
    <citation type="journal article" date="2021" name="Proc. Natl. Acad. Sci. U.S.A.">
        <title>A Catalog of Tens of Thousands of Viruses from Human Metagenomes Reveals Hidden Associations with Chronic Diseases.</title>
        <authorList>
            <person name="Tisza M.J."/>
            <person name="Buck C.B."/>
        </authorList>
    </citation>
    <scope>NUCLEOTIDE SEQUENCE</scope>
    <source>
        <strain evidence="1">CtZ5d16</strain>
    </source>
</reference>
<accession>A0A8S5Q9U0</accession>
<evidence type="ECO:0000313" key="1">
    <source>
        <dbReference type="EMBL" id="DAE15525.1"/>
    </source>
</evidence>
<organism evidence="1">
    <name type="scientific">Podoviridae sp. ctZ5d16</name>
    <dbReference type="NCBI Taxonomy" id="2825257"/>
    <lineage>
        <taxon>Viruses</taxon>
        <taxon>Duplodnaviria</taxon>
        <taxon>Heunggongvirae</taxon>
        <taxon>Uroviricota</taxon>
        <taxon>Caudoviricetes</taxon>
    </lineage>
</organism>
<protein>
    <submittedName>
        <fullName evidence="1">Uncharacterized protein</fullName>
    </submittedName>
</protein>